<dbReference type="PROSITE" id="PS51257">
    <property type="entry name" value="PROKAR_LIPOPROTEIN"/>
    <property type="match status" value="1"/>
</dbReference>
<name>A0ABV4KD93_9FLAO</name>
<protein>
    <recommendedName>
        <fullName evidence="3">Lipoprotein</fullName>
    </recommendedName>
</protein>
<proteinExistence type="predicted"/>
<dbReference type="RefSeq" id="WP_371568642.1">
    <property type="nucleotide sequence ID" value="NZ_JASMRN010000003.1"/>
</dbReference>
<sequence>MKNYRLATLFFGVLLIGCNQKKNEKSSTVANGKLTDTIENVSNELNSGTSETIKDSEVASIQVLIDLFKQKDVEQIANHISYPLKREYPIPSIKNKEEFIQRFSKVFDNILIERIANSKIEQWSEVGWRGIMFDNGSIWMGNSDGIITAVTYQSAAEKEMLTDLVKNQKEHLHNSLSNFEKPTYKIKTKKYLIRIDELANEKYRYASWKVPDKESSKPELTINGGEITFSGSGGNHVITFVNGNYVYKVYRNVIGTKDSADITLEIEQDGKTILSENGTLISD</sequence>
<gene>
    <name evidence="1" type="ORF">QO192_05075</name>
</gene>
<accession>A0ABV4KD93</accession>
<evidence type="ECO:0000313" key="1">
    <source>
        <dbReference type="EMBL" id="MEZ7514655.1"/>
    </source>
</evidence>
<comment type="caution">
    <text evidence="1">The sequence shown here is derived from an EMBL/GenBank/DDBJ whole genome shotgun (WGS) entry which is preliminary data.</text>
</comment>
<evidence type="ECO:0000313" key="2">
    <source>
        <dbReference type="Proteomes" id="UP001568894"/>
    </source>
</evidence>
<reference evidence="1 2" key="1">
    <citation type="submission" date="2023-05" db="EMBL/GenBank/DDBJ databases">
        <title>Adaptations of aquatic viruses from atmosphere-close ecosystems of the Central Arctic Ocean.</title>
        <authorList>
            <person name="Rahlff J."/>
            <person name="Holmfeldt K."/>
        </authorList>
    </citation>
    <scope>NUCLEOTIDE SEQUENCE [LARGE SCALE GENOMIC DNA]</scope>
    <source>
        <strain evidence="1 2">Arc14</strain>
    </source>
</reference>
<organism evidence="1 2">
    <name type="scientific">Flavobacterium frigidarium</name>
    <dbReference type="NCBI Taxonomy" id="99286"/>
    <lineage>
        <taxon>Bacteria</taxon>
        <taxon>Pseudomonadati</taxon>
        <taxon>Bacteroidota</taxon>
        <taxon>Flavobacteriia</taxon>
        <taxon>Flavobacteriales</taxon>
        <taxon>Flavobacteriaceae</taxon>
        <taxon>Flavobacterium</taxon>
    </lineage>
</organism>
<dbReference type="Proteomes" id="UP001568894">
    <property type="component" value="Unassembled WGS sequence"/>
</dbReference>
<evidence type="ECO:0008006" key="3">
    <source>
        <dbReference type="Google" id="ProtNLM"/>
    </source>
</evidence>
<keyword evidence="2" id="KW-1185">Reference proteome</keyword>
<dbReference type="EMBL" id="JASMRN010000003">
    <property type="protein sequence ID" value="MEZ7514655.1"/>
    <property type="molecule type" value="Genomic_DNA"/>
</dbReference>